<dbReference type="EMBL" id="KZ857440">
    <property type="protein sequence ID" value="RDX45183.1"/>
    <property type="molecule type" value="Genomic_DNA"/>
</dbReference>
<feature type="region of interest" description="Disordered" evidence="1">
    <location>
        <begin position="22"/>
        <end position="46"/>
    </location>
</feature>
<proteinExistence type="predicted"/>
<gene>
    <name evidence="2" type="ORF">OH76DRAFT_1016828</name>
</gene>
<dbReference type="AlphaFoldDB" id="A0A371CY17"/>
<feature type="region of interest" description="Disordered" evidence="1">
    <location>
        <begin position="183"/>
        <end position="213"/>
    </location>
</feature>
<feature type="region of interest" description="Disordered" evidence="1">
    <location>
        <begin position="78"/>
        <end position="115"/>
    </location>
</feature>
<evidence type="ECO:0000256" key="1">
    <source>
        <dbReference type="SAM" id="MobiDB-lite"/>
    </source>
</evidence>
<evidence type="ECO:0000313" key="3">
    <source>
        <dbReference type="Proteomes" id="UP000256964"/>
    </source>
</evidence>
<evidence type="ECO:0000313" key="2">
    <source>
        <dbReference type="EMBL" id="RDX45183.1"/>
    </source>
</evidence>
<dbReference type="Proteomes" id="UP000256964">
    <property type="component" value="Unassembled WGS sequence"/>
</dbReference>
<protein>
    <submittedName>
        <fullName evidence="2">Uncharacterized protein</fullName>
    </submittedName>
</protein>
<organism evidence="2 3">
    <name type="scientific">Lentinus brumalis</name>
    <dbReference type="NCBI Taxonomy" id="2498619"/>
    <lineage>
        <taxon>Eukaryota</taxon>
        <taxon>Fungi</taxon>
        <taxon>Dikarya</taxon>
        <taxon>Basidiomycota</taxon>
        <taxon>Agaricomycotina</taxon>
        <taxon>Agaricomycetes</taxon>
        <taxon>Polyporales</taxon>
        <taxon>Polyporaceae</taxon>
        <taxon>Lentinus</taxon>
    </lineage>
</organism>
<keyword evidence="3" id="KW-1185">Reference proteome</keyword>
<reference evidence="2 3" key="1">
    <citation type="journal article" date="2018" name="Biotechnol. Biofuels">
        <title>Integrative visual omics of the white-rot fungus Polyporus brumalis exposes the biotechnological potential of its oxidative enzymes for delignifying raw plant biomass.</title>
        <authorList>
            <person name="Miyauchi S."/>
            <person name="Rancon A."/>
            <person name="Drula E."/>
            <person name="Hage H."/>
            <person name="Chaduli D."/>
            <person name="Favel A."/>
            <person name="Grisel S."/>
            <person name="Henrissat B."/>
            <person name="Herpoel-Gimbert I."/>
            <person name="Ruiz-Duenas F.J."/>
            <person name="Chevret D."/>
            <person name="Hainaut M."/>
            <person name="Lin J."/>
            <person name="Wang M."/>
            <person name="Pangilinan J."/>
            <person name="Lipzen A."/>
            <person name="Lesage-Meessen L."/>
            <person name="Navarro D."/>
            <person name="Riley R."/>
            <person name="Grigoriev I.V."/>
            <person name="Zhou S."/>
            <person name="Raouche S."/>
            <person name="Rosso M.N."/>
        </authorList>
    </citation>
    <scope>NUCLEOTIDE SEQUENCE [LARGE SCALE GENOMIC DNA]</scope>
    <source>
        <strain evidence="2 3">BRFM 1820</strain>
    </source>
</reference>
<feature type="compositionally biased region" description="Polar residues" evidence="1">
    <location>
        <begin position="82"/>
        <end position="96"/>
    </location>
</feature>
<sequence>MSSFRRLPCRYRRTRRYHNTYAESQLLNAPPMRTASHPQSSPAEMSSRVVPRYLILRSADATSTSMMRSITLTSISSRRMPTQASGLRPQGSNSRIVSPGPDPAPFRSRCSPRLGWTSDAPPTEALQRLGYCNYIRFNGSGQGPAVSAQLATPCLTFPRGPRAVRFSDARIRPLVVRALAARSRDSGPLAARTRQYTTQQPGKSLHPSVRTPK</sequence>
<name>A0A371CY17_9APHY</name>
<accession>A0A371CY17</accession>